<keyword evidence="2" id="KW-0548">Nucleotidyltransferase</keyword>
<accession>A0A5J6TCA6</accession>
<dbReference type="SUPFAM" id="SSF89550">
    <property type="entry name" value="PHP domain-like"/>
    <property type="match status" value="1"/>
</dbReference>
<evidence type="ECO:0000313" key="6">
    <source>
        <dbReference type="EMBL" id="QFG08215.1"/>
    </source>
</evidence>
<proteinExistence type="predicted"/>
<dbReference type="SUPFAM" id="SSF47781">
    <property type="entry name" value="RuvA domain 2-like"/>
    <property type="match status" value="1"/>
</dbReference>
<dbReference type="GO" id="GO:0003887">
    <property type="term" value="F:DNA-directed DNA polymerase activity"/>
    <property type="evidence" value="ECO:0007669"/>
    <property type="project" value="UniProtKB-KW"/>
</dbReference>
<dbReference type="NCBIfam" id="TIGR00594">
    <property type="entry name" value="polc"/>
    <property type="match status" value="1"/>
</dbReference>
<evidence type="ECO:0000256" key="2">
    <source>
        <dbReference type="ARBA" id="ARBA00022695"/>
    </source>
</evidence>
<evidence type="ECO:0000313" key="7">
    <source>
        <dbReference type="Proteomes" id="UP000325832"/>
    </source>
</evidence>
<dbReference type="InterPro" id="IPR011708">
    <property type="entry name" value="DNA_pol3_alpha_NTPase_dom"/>
</dbReference>
<feature type="domain" description="Polymerase/histidinol phosphatase N-terminal" evidence="5">
    <location>
        <begin position="4"/>
        <end position="71"/>
    </location>
</feature>
<dbReference type="Proteomes" id="UP000325832">
    <property type="component" value="Genome"/>
</dbReference>
<name>A0A5J6TCA6_9CAUD</name>
<dbReference type="Gene3D" id="1.10.150.870">
    <property type="match status" value="1"/>
</dbReference>
<dbReference type="InterPro" id="IPR004805">
    <property type="entry name" value="DnaE2/DnaE/PolC"/>
</dbReference>
<dbReference type="InterPro" id="IPR010994">
    <property type="entry name" value="RuvA_2-like"/>
</dbReference>
<dbReference type="PANTHER" id="PTHR32294">
    <property type="entry name" value="DNA POLYMERASE III SUBUNIT ALPHA"/>
    <property type="match status" value="1"/>
</dbReference>
<dbReference type="EMBL" id="MN234162">
    <property type="protein sequence ID" value="QFG08215.1"/>
    <property type="molecule type" value="Genomic_DNA"/>
</dbReference>
<dbReference type="GO" id="GO:0008408">
    <property type="term" value="F:3'-5' exonuclease activity"/>
    <property type="evidence" value="ECO:0007669"/>
    <property type="project" value="InterPro"/>
</dbReference>
<dbReference type="InterPro" id="IPR003141">
    <property type="entry name" value="Pol/His_phosphatase_N"/>
</dbReference>
<dbReference type="SMART" id="SM00481">
    <property type="entry name" value="POLIIIAc"/>
    <property type="match status" value="1"/>
</dbReference>
<evidence type="ECO:0000256" key="3">
    <source>
        <dbReference type="ARBA" id="ARBA00022705"/>
    </source>
</evidence>
<dbReference type="GO" id="GO:0006260">
    <property type="term" value="P:DNA replication"/>
    <property type="evidence" value="ECO:0007669"/>
    <property type="project" value="UniProtKB-KW"/>
</dbReference>
<dbReference type="Pfam" id="PF07733">
    <property type="entry name" value="DNA_pol3_alpha"/>
    <property type="match status" value="1"/>
</dbReference>
<sequence length="1113" mass="126527">MRWVSLHTHSTFSYGDGYGPVKDHVARVEELGMTAICLTEHGHNSSHVQLEKACKGTSIKPMYGCELYVVHDNWEEQRRKYHQIAIAINEKGYQNLNRIVSIANSPEYQYDRFPTIPRHILFEYSEGLVVTSGCADSLLSCTLLGGKNMGPKRLEYNEEQYRETVALAAEYQEVFGPRYFLEVQRFPRLDRTRVLNPAFERIGAELGIELVATADVHYPHPGDNKMQRILHAANRGGGKTIAQADAEWEYDILLTYPESDSEIYHDLIATGLTPKAAKRSILNTAAIAKRCTVELPKNEPIKWPYPGSGLRGEDIVADVEKEGNNDPQTYSSIEEYTWARLRKGWAFRIQSNIHMRKNKAQYTERVKYEMERIIPRGFCDYFGMLSYLVTWAKDNKIPVGPARGSAAASLVCYLLRITEVDPLQFPTMMFERFIDPKRLDLPDVDLDFADDRRDEVRQEAIRVFGADRVGNIGNFTRYKGKNSITDVAKVYGIPKFDTQVVKDLIIERSGGDSRQNDTLMDTFEMFPKARAVLDKHPELELASKLEGNYRGAGVHAAGLVISNASIPDTCALHTQESGGREITAVPYDKKDAEYLGMLKADFLGLKTMGEIGLMLNIIGMDLEDLYRIPLDDEEVMDAFQRNDVQGIFQFEGRATRVTCDRVKPDNFMELADINALSRPGPLFSGMTDHYIKVKWGDMEIEKLHPIVDEYTSFTKGQIVYQEQVLGIIKDLGGFPVQRVGDIRKIISQKLGEASFNEMYEEFESGAKRLHNVEPALAKRIWSFMVTSATYSFNIAHCVSYSMLAFWQMWLKIHDPVAFYYAKLEKTPNDKNNQDKIRKYMKDAVRHGVSVAAPHLNKSTKSWAYDHYVPASKTKPITWKEGDPLVGAVHAGFTQIKGIGDSYADNILELRDRLGGFDSWEDLLGAKGIGPGRLEKIMAFVEKDDPFDVRLAEHILTEYRRRINLGIDGWDEVLEPDMTSDEVPKDFFGMFTWMGMVKKKEFKDLMEDERARSGQSTEEIMARLKDPHLTKSCTLHCYDDGDEEIYARISRWDYEALETLLEEIEPNKDVIVITGKRKRMFGISVGVKNIQVIDPTDDIPGILENARKKAAGIQ</sequence>
<dbReference type="Pfam" id="PF17657">
    <property type="entry name" value="DNA_pol3_finger"/>
    <property type="match status" value="1"/>
</dbReference>
<keyword evidence="1" id="KW-0808">Transferase</keyword>
<keyword evidence="4" id="KW-0239">DNA-directed DNA polymerase</keyword>
<keyword evidence="3" id="KW-0235">DNA replication</keyword>
<organism evidence="6 7">
    <name type="scientific">Gordonia phage GretelLyn</name>
    <dbReference type="NCBI Taxonomy" id="2599844"/>
    <lineage>
        <taxon>Viruses</taxon>
        <taxon>Duplodnaviria</taxon>
        <taxon>Heunggongvirae</taxon>
        <taxon>Uroviricota</taxon>
        <taxon>Caudoviricetes</taxon>
        <taxon>Dovevirinae</taxon>
        <taxon>Lambovirus</taxon>
        <taxon>Lambovirus sadboi</taxon>
    </lineage>
</organism>
<reference evidence="6 7" key="1">
    <citation type="submission" date="2019-07" db="EMBL/GenBank/DDBJ databases">
        <authorList>
            <person name="Lauer M.J."/>
            <person name="Stoner T.H."/>
            <person name="Garlena R.A."/>
            <person name="Russell D.A."/>
            <person name="Pope W.H."/>
            <person name="Jacobs-Sera D."/>
            <person name="Hatfull G.F."/>
        </authorList>
    </citation>
    <scope>NUCLEOTIDE SEQUENCE [LARGE SCALE GENOMIC DNA]</scope>
</reference>
<protein>
    <submittedName>
        <fullName evidence="6">DnaE-like DNA polymerase III</fullName>
    </submittedName>
</protein>
<gene>
    <name evidence="6" type="primary">79</name>
    <name evidence="6" type="ORF">PBI_GRETELLYN_79</name>
</gene>
<dbReference type="Pfam" id="PF12836">
    <property type="entry name" value="HHH_3"/>
    <property type="match status" value="1"/>
</dbReference>
<dbReference type="Pfam" id="PF02811">
    <property type="entry name" value="PHP"/>
    <property type="match status" value="1"/>
</dbReference>
<evidence type="ECO:0000256" key="1">
    <source>
        <dbReference type="ARBA" id="ARBA00022679"/>
    </source>
</evidence>
<dbReference type="InterPro" id="IPR004013">
    <property type="entry name" value="PHP_dom"/>
</dbReference>
<dbReference type="InterPro" id="IPR040982">
    <property type="entry name" value="DNA_pol3_finger"/>
</dbReference>
<evidence type="ECO:0000256" key="4">
    <source>
        <dbReference type="ARBA" id="ARBA00022932"/>
    </source>
</evidence>
<evidence type="ECO:0000259" key="5">
    <source>
        <dbReference type="SMART" id="SM00481"/>
    </source>
</evidence>
<dbReference type="InterPro" id="IPR016195">
    <property type="entry name" value="Pol/histidinol_Pase-like"/>
</dbReference>
<dbReference type="Gene3D" id="3.20.20.140">
    <property type="entry name" value="Metal-dependent hydrolases"/>
    <property type="match status" value="1"/>
</dbReference>